<feature type="domain" description="SOSEKI DIX-like" evidence="10">
    <location>
        <begin position="37"/>
        <end position="124"/>
    </location>
</feature>
<dbReference type="Pfam" id="PF06136">
    <property type="entry name" value="SOK"/>
    <property type="match status" value="1"/>
</dbReference>
<keyword evidence="13" id="KW-1185">Reference proteome</keyword>
<comment type="subcellular location">
    <subcellularLocation>
        <location evidence="1">Cell membrane</location>
        <topology evidence="1">Peripheral membrane protein</topology>
        <orientation evidence="1">Cytoplasmic side</orientation>
    </subcellularLocation>
</comment>
<evidence type="ECO:0000313" key="13">
    <source>
        <dbReference type="Proteomes" id="UP000636800"/>
    </source>
</evidence>
<gene>
    <name evidence="12" type="ORF">HPP92_020854</name>
    <name evidence="11" type="ORF">HPP92_021164</name>
</gene>
<comment type="subunit">
    <text evidence="8">Homodimer. Forms long polymer filaments with other SOKs proteins polymers (e.g. SOK1, SOK2, SOK3 and SOK4) crucial for polar localization and biological activity. Binds to ANGUSTIFOLIA (AN).</text>
</comment>
<comment type="similarity">
    <text evidence="7">Belongs to the SOSEKI family.</text>
</comment>
<comment type="caution">
    <text evidence="11">The sequence shown here is derived from an EMBL/GenBank/DDBJ whole genome shotgun (WGS) entry which is preliminary data.</text>
</comment>
<evidence type="ECO:0000256" key="9">
    <source>
        <dbReference type="SAM" id="MobiDB-lite"/>
    </source>
</evidence>
<name>A0A835UGJ8_VANPL</name>
<dbReference type="PANTHER" id="PTHR31083">
    <property type="entry name" value="UPSTREAM OF FLC PROTEIN (DUF966)"/>
    <property type="match status" value="1"/>
</dbReference>
<evidence type="ECO:0000256" key="6">
    <source>
        <dbReference type="ARBA" id="ARBA00023306"/>
    </source>
</evidence>
<organism evidence="11 13">
    <name type="scientific">Vanilla planifolia</name>
    <name type="common">Vanilla</name>
    <dbReference type="NCBI Taxonomy" id="51239"/>
    <lineage>
        <taxon>Eukaryota</taxon>
        <taxon>Viridiplantae</taxon>
        <taxon>Streptophyta</taxon>
        <taxon>Embryophyta</taxon>
        <taxon>Tracheophyta</taxon>
        <taxon>Spermatophyta</taxon>
        <taxon>Magnoliopsida</taxon>
        <taxon>Liliopsida</taxon>
        <taxon>Asparagales</taxon>
        <taxon>Orchidaceae</taxon>
        <taxon>Vanilloideae</taxon>
        <taxon>Vanilleae</taxon>
        <taxon>Vanilla</taxon>
    </lineage>
</organism>
<sequence>MAAATRGRWELSRHCKEREVSPERTKVWVEPKPKKASVVYYLSRNGLLEHPHFMEVTLSSRDGLYLRDVLNRLNFLRGKGMATMYSWSSKRSYKNGFVWHDLSEADFIHPTHGQEYVLKGSELLHCFSTSSSGSNKAPDIMKSESDETYSLPARRKKMPWNSLDLGEYKMYKSGFAEGDTSGNAADASTQTEEQWRRRVFGKLDVDDGNSGDHVKHKDDSPMTELVIDEISPPASSSSTETLESLLKADGRIITTTKEDGAVQGDDYSRAATGCPSARFRASAVLKHLISCGSISTKDQGEFSLRPPEHSGSLPPGCLTESKEKKETEGEMEVSRTSVIRLEEKEYFSGSLIEIRRKNTVGDGATPFFTRSFSYNADRGPKTEIEGVPANCIPLKAEGDGAD</sequence>
<proteinExistence type="inferred from homology"/>
<dbReference type="GO" id="GO:0051302">
    <property type="term" value="P:regulation of cell division"/>
    <property type="evidence" value="ECO:0007669"/>
    <property type="project" value="UniProtKB-ARBA"/>
</dbReference>
<dbReference type="GO" id="GO:2000067">
    <property type="term" value="P:regulation of root morphogenesis"/>
    <property type="evidence" value="ECO:0007669"/>
    <property type="project" value="UniProtKB-ARBA"/>
</dbReference>
<evidence type="ECO:0000256" key="4">
    <source>
        <dbReference type="ARBA" id="ARBA00022618"/>
    </source>
</evidence>
<dbReference type="InterPro" id="IPR048351">
    <property type="entry name" value="SOK_DIX"/>
</dbReference>
<evidence type="ECO:0000256" key="3">
    <source>
        <dbReference type="ARBA" id="ARBA00022475"/>
    </source>
</evidence>
<evidence type="ECO:0000256" key="7">
    <source>
        <dbReference type="ARBA" id="ARBA00024211"/>
    </source>
</evidence>
<protein>
    <recommendedName>
        <fullName evidence="10">SOSEKI DIX-like domain-containing protein</fullName>
    </recommendedName>
</protein>
<evidence type="ECO:0000313" key="14">
    <source>
        <dbReference type="Proteomes" id="UP000639772"/>
    </source>
</evidence>
<keyword evidence="3" id="KW-1003">Cell membrane</keyword>
<evidence type="ECO:0000256" key="2">
    <source>
        <dbReference type="ARBA" id="ARBA00022473"/>
    </source>
</evidence>
<keyword evidence="2" id="KW-0217">Developmental protein</keyword>
<keyword evidence="5" id="KW-0472">Membrane</keyword>
<dbReference type="GO" id="GO:0051301">
    <property type="term" value="P:cell division"/>
    <property type="evidence" value="ECO:0007669"/>
    <property type="project" value="UniProtKB-KW"/>
</dbReference>
<dbReference type="Proteomes" id="UP000639772">
    <property type="component" value="Chromosome 11"/>
</dbReference>
<dbReference type="GO" id="GO:0090708">
    <property type="term" value="P:specification of plant organ axis polarity"/>
    <property type="evidence" value="ECO:0007669"/>
    <property type="project" value="UniProtKB-ARBA"/>
</dbReference>
<dbReference type="PANTHER" id="PTHR31083:SF4">
    <property type="entry name" value="PROTEIN SOSEKI 4-RELATED"/>
    <property type="match status" value="1"/>
</dbReference>
<evidence type="ECO:0000259" key="10">
    <source>
        <dbReference type="Pfam" id="PF06136"/>
    </source>
</evidence>
<keyword evidence="4" id="KW-0132">Cell division</keyword>
<keyword evidence="6" id="KW-0131">Cell cycle</keyword>
<dbReference type="PIRSF" id="PIRSF031043">
    <property type="entry name" value="UCP031043"/>
    <property type="match status" value="1"/>
</dbReference>
<feature type="region of interest" description="Disordered" evidence="9">
    <location>
        <begin position="301"/>
        <end position="328"/>
    </location>
</feature>
<evidence type="ECO:0000256" key="5">
    <source>
        <dbReference type="ARBA" id="ARBA00023136"/>
    </source>
</evidence>
<evidence type="ECO:0000313" key="11">
    <source>
        <dbReference type="EMBL" id="KAG0460867.1"/>
    </source>
</evidence>
<evidence type="ECO:0000256" key="1">
    <source>
        <dbReference type="ARBA" id="ARBA00004413"/>
    </source>
</evidence>
<dbReference type="OrthoDB" id="1280899at2759"/>
<dbReference type="GO" id="GO:0051258">
    <property type="term" value="P:protein polymerization"/>
    <property type="evidence" value="ECO:0007669"/>
    <property type="project" value="UniProtKB-ARBA"/>
</dbReference>
<evidence type="ECO:0000256" key="8">
    <source>
        <dbReference type="ARBA" id="ARBA00046534"/>
    </source>
</evidence>
<dbReference type="EMBL" id="JADCNM010000011">
    <property type="protein sequence ID" value="KAG0462378.1"/>
    <property type="molecule type" value="Genomic_DNA"/>
</dbReference>
<dbReference type="EMBL" id="JADCNL010000011">
    <property type="protein sequence ID" value="KAG0460867.1"/>
    <property type="molecule type" value="Genomic_DNA"/>
</dbReference>
<dbReference type="GO" id="GO:0005886">
    <property type="term" value="C:plasma membrane"/>
    <property type="evidence" value="ECO:0007669"/>
    <property type="project" value="UniProtKB-SubCell"/>
</dbReference>
<dbReference type="InterPro" id="IPR010369">
    <property type="entry name" value="SOK"/>
</dbReference>
<accession>A0A835UGJ8</accession>
<evidence type="ECO:0000313" key="12">
    <source>
        <dbReference type="EMBL" id="KAG0462378.1"/>
    </source>
</evidence>
<reference evidence="13 14" key="1">
    <citation type="journal article" date="2020" name="Nat. Food">
        <title>A phased Vanilla planifolia genome enables genetic improvement of flavour and production.</title>
        <authorList>
            <person name="Hasing T."/>
            <person name="Tang H."/>
            <person name="Brym M."/>
            <person name="Khazi F."/>
            <person name="Huang T."/>
            <person name="Chambers A.H."/>
        </authorList>
    </citation>
    <scope>NUCLEOTIDE SEQUENCE [LARGE SCALE GENOMIC DNA]</scope>
    <source>
        <tissue evidence="11">Leaf</tissue>
    </source>
</reference>
<dbReference type="Proteomes" id="UP000636800">
    <property type="component" value="Chromosome 11"/>
</dbReference>
<dbReference type="AlphaFoldDB" id="A0A835UGJ8"/>
<dbReference type="InterPro" id="IPR021182">
    <property type="entry name" value="SOK_magnoliopsida"/>
</dbReference>